<dbReference type="EMBL" id="LWCA01000100">
    <property type="protein sequence ID" value="OAF70905.1"/>
    <property type="molecule type" value="Genomic_DNA"/>
</dbReference>
<protein>
    <recommendedName>
        <fullName evidence="3">Paired domain-containing protein</fullName>
    </recommendedName>
</protein>
<evidence type="ECO:0000313" key="2">
    <source>
        <dbReference type="Proteomes" id="UP000078046"/>
    </source>
</evidence>
<dbReference type="Gene3D" id="1.10.10.10">
    <property type="entry name" value="Winged helix-like DNA-binding domain superfamily/Winged helix DNA-binding domain"/>
    <property type="match status" value="1"/>
</dbReference>
<comment type="caution">
    <text evidence="1">The sequence shown here is derived from an EMBL/GenBank/DDBJ whole genome shotgun (WGS) entry which is preliminary data.</text>
</comment>
<accession>A0A177B9J8</accession>
<dbReference type="SUPFAM" id="SSF46689">
    <property type="entry name" value="Homeodomain-like"/>
    <property type="match status" value="1"/>
</dbReference>
<sequence length="122" mass="14218">MPQISIEKRKLIVDFYKKGYPQTKITRKLSISRFPVQEIIKKHKNGIPLKNRKRSGRQHVLHSKERRLLIRLFKKDPFMTASDLKSQLPLGANISIDTIKQNLRMGGRFGRVAKKPLCPSVW</sequence>
<dbReference type="OrthoDB" id="8946084at2759"/>
<dbReference type="Proteomes" id="UP000078046">
    <property type="component" value="Unassembled WGS sequence"/>
</dbReference>
<dbReference type="AlphaFoldDB" id="A0A177B9J8"/>
<keyword evidence="2" id="KW-1185">Reference proteome</keyword>
<evidence type="ECO:0008006" key="3">
    <source>
        <dbReference type="Google" id="ProtNLM"/>
    </source>
</evidence>
<name>A0A177B9J8_9BILA</name>
<evidence type="ECO:0000313" key="1">
    <source>
        <dbReference type="EMBL" id="OAF70905.1"/>
    </source>
</evidence>
<reference evidence="1 2" key="1">
    <citation type="submission" date="2016-04" db="EMBL/GenBank/DDBJ databases">
        <title>The genome of Intoshia linei affirms orthonectids as highly simplified spiralians.</title>
        <authorList>
            <person name="Mikhailov K.V."/>
            <person name="Slusarev G.S."/>
            <person name="Nikitin M.A."/>
            <person name="Logacheva M.D."/>
            <person name="Penin A."/>
            <person name="Aleoshin V."/>
            <person name="Panchin Y.V."/>
        </authorList>
    </citation>
    <scope>NUCLEOTIDE SEQUENCE [LARGE SCALE GENOMIC DNA]</scope>
    <source>
        <strain evidence="1">Intl2013</strain>
        <tissue evidence="1">Whole animal</tissue>
    </source>
</reference>
<gene>
    <name evidence="1" type="ORF">A3Q56_01304</name>
</gene>
<organism evidence="1 2">
    <name type="scientific">Intoshia linei</name>
    <dbReference type="NCBI Taxonomy" id="1819745"/>
    <lineage>
        <taxon>Eukaryota</taxon>
        <taxon>Metazoa</taxon>
        <taxon>Spiralia</taxon>
        <taxon>Lophotrochozoa</taxon>
        <taxon>Mesozoa</taxon>
        <taxon>Orthonectida</taxon>
        <taxon>Rhopaluridae</taxon>
        <taxon>Intoshia</taxon>
    </lineage>
</organism>
<dbReference type="InterPro" id="IPR036388">
    <property type="entry name" value="WH-like_DNA-bd_sf"/>
</dbReference>
<proteinExistence type="predicted"/>
<dbReference type="InterPro" id="IPR009057">
    <property type="entry name" value="Homeodomain-like_sf"/>
</dbReference>